<protein>
    <recommendedName>
        <fullName evidence="6">Bacteriocin</fullName>
    </recommendedName>
</protein>
<dbReference type="EMBL" id="CP050995">
    <property type="protein sequence ID" value="QIY92130.1"/>
    <property type="molecule type" value="Genomic_DNA"/>
</dbReference>
<dbReference type="Pfam" id="PF07740">
    <property type="entry name" value="Toxin_12"/>
    <property type="match status" value="1"/>
</dbReference>
<evidence type="ECO:0000313" key="5">
    <source>
        <dbReference type="Proteomes" id="UP000501570"/>
    </source>
</evidence>
<evidence type="ECO:0000256" key="3">
    <source>
        <dbReference type="ARBA" id="ARBA00023157"/>
    </source>
</evidence>
<dbReference type="NCBIfam" id="NF047792">
    <property type="entry name" value="CCPGW_fam"/>
    <property type="match status" value="1"/>
</dbReference>
<evidence type="ECO:0000256" key="2">
    <source>
        <dbReference type="ARBA" id="ARBA00022525"/>
    </source>
</evidence>
<dbReference type="InterPro" id="IPR058074">
    <property type="entry name" value="Bacteriocin-like"/>
</dbReference>
<gene>
    <name evidence="4" type="ORF">FOB44_16345</name>
</gene>
<accession>A0ABX6KU57</accession>
<sequence>MKNSKKLSREEMKNVQGAATECNPQIICQRSSDCCPGWACPSKGRYCIAI</sequence>
<reference evidence="4 5" key="1">
    <citation type="submission" date="2019-09" db="EMBL/GenBank/DDBJ databases">
        <title>FDA dAtabase for Regulatory Grade micrObial Sequences (FDA-ARGOS): Supporting development and validation of Infectious Disease Dx tests.</title>
        <authorList>
            <person name="Sciortino C."/>
            <person name="Tallon L."/>
            <person name="Sadzewicz L."/>
            <person name="Vavikolanu K."/>
            <person name="Mehta A."/>
            <person name="Aluvathingal J."/>
            <person name="Nadendla S."/>
            <person name="Nandy P."/>
            <person name="Geyer C."/>
            <person name="Yan Y."/>
            <person name="Sichtig H."/>
        </authorList>
    </citation>
    <scope>NUCLEOTIDE SEQUENCE [LARGE SCALE GENOMIC DNA]</scope>
    <source>
        <strain evidence="4 5">FDAARGOS_636</strain>
    </source>
</reference>
<keyword evidence="3" id="KW-1015">Disulfide bond</keyword>
<evidence type="ECO:0000256" key="1">
    <source>
        <dbReference type="ARBA" id="ARBA00004613"/>
    </source>
</evidence>
<organism evidence="4 5">
    <name type="scientific">Chryseobacterium gallinarum</name>
    <dbReference type="NCBI Taxonomy" id="1324352"/>
    <lineage>
        <taxon>Bacteria</taxon>
        <taxon>Pseudomonadati</taxon>
        <taxon>Bacteroidota</taxon>
        <taxon>Flavobacteriia</taxon>
        <taxon>Flavobacteriales</taxon>
        <taxon>Weeksellaceae</taxon>
        <taxon>Chryseobacterium group</taxon>
        <taxon>Chryseobacterium</taxon>
    </lineage>
</organism>
<proteinExistence type="predicted"/>
<comment type="subcellular location">
    <subcellularLocation>
        <location evidence="1">Secreted</location>
    </subcellularLocation>
</comment>
<keyword evidence="2" id="KW-0964">Secreted</keyword>
<evidence type="ECO:0008006" key="6">
    <source>
        <dbReference type="Google" id="ProtNLM"/>
    </source>
</evidence>
<dbReference type="NCBIfam" id="NF047798">
    <property type="entry name" value="leader_Chryseo"/>
    <property type="match status" value="1"/>
</dbReference>
<dbReference type="Proteomes" id="UP000501570">
    <property type="component" value="Chromosome"/>
</dbReference>
<evidence type="ECO:0000313" key="4">
    <source>
        <dbReference type="EMBL" id="QIY92130.1"/>
    </source>
</evidence>
<dbReference type="RefSeq" id="WP_168239164.1">
    <property type="nucleotide sequence ID" value="NZ_CP050995.1"/>
</dbReference>
<dbReference type="InterPro" id="IPR011696">
    <property type="entry name" value="Huwentoxin-1"/>
</dbReference>
<name>A0ABX6KU57_CHRGL</name>
<keyword evidence="5" id="KW-1185">Reference proteome</keyword>